<dbReference type="Proteomes" id="UP000006502">
    <property type="component" value="Chromosome"/>
</dbReference>
<evidence type="ECO:0000313" key="4">
    <source>
        <dbReference type="Proteomes" id="UP000006502"/>
    </source>
</evidence>
<evidence type="ECO:0000256" key="2">
    <source>
        <dbReference type="SAM" id="Phobius"/>
    </source>
</evidence>
<protein>
    <recommendedName>
        <fullName evidence="5">Transmembrane protein</fullName>
    </recommendedName>
</protein>
<feature type="transmembrane region" description="Helical" evidence="2">
    <location>
        <begin position="71"/>
        <end position="92"/>
    </location>
</feature>
<dbReference type="EMBL" id="CP003731">
    <property type="protein sequence ID" value="AFO52472.1"/>
    <property type="molecule type" value="Genomic_DNA"/>
</dbReference>
<keyword evidence="2" id="KW-0812">Transmembrane</keyword>
<gene>
    <name evidence="3" type="ordered locus">MHLP_04460</name>
</gene>
<feature type="region of interest" description="Disordered" evidence="1">
    <location>
        <begin position="104"/>
        <end position="132"/>
    </location>
</feature>
<evidence type="ECO:0000256" key="1">
    <source>
        <dbReference type="SAM" id="MobiDB-lite"/>
    </source>
</evidence>
<name>I7C7G2_MYCHA</name>
<sequence length="132" mass="14536">MNFLTVQWVGGSTLLVGSLFFVWGCRIFWTKWINSPLVQKTDQGTFYACLGAGFLFFIACFGGAFTGGGDSLFHVAGMIISLAFSGTTYLFYKKKVEGSKVESQVPVEEEVPEQEGLQEEGQEIVAEEVPQE</sequence>
<reference evidence="3 4" key="1">
    <citation type="journal article" date="2012" name="J. Bacteriol.">
        <title>Genome Sequence of "Candidatus Mycoplasma haemolamae" Strain Purdue, a Red Blood Cell Pathogen of Alpacas (Vicugna pacos) and Llamas (Lama glama).</title>
        <authorList>
            <person name="Guimaraes A.M."/>
            <person name="Toth B."/>
            <person name="Santos A.P."/>
            <person name="do Nascimento N.C."/>
            <person name="Kritchevsky J.E."/>
            <person name="Messick J.B."/>
        </authorList>
    </citation>
    <scope>NUCLEOTIDE SEQUENCE [LARGE SCALE GENOMIC DNA]</scope>
    <source>
        <strain evidence="3 4">Purdue</strain>
    </source>
</reference>
<accession>I7C7G2</accession>
<keyword evidence="2" id="KW-0472">Membrane</keyword>
<proteinExistence type="predicted"/>
<reference evidence="4" key="2">
    <citation type="submission" date="2012-07" db="EMBL/GenBank/DDBJ databases">
        <title>Complete genome sequence of 'Candidatus Mycoplasma haemolamae'.</title>
        <authorList>
            <person name="Guimaraes A.M.S."/>
            <person name="Toth B."/>
            <person name="Santos A.P."/>
            <person name="Nascimento N.C."/>
            <person name="Sojka J.E."/>
            <person name="Messick J.B."/>
        </authorList>
    </citation>
    <scope>NUCLEOTIDE SEQUENCE [LARGE SCALE GENOMIC DNA]</scope>
    <source>
        <strain evidence="4">Purdue</strain>
    </source>
</reference>
<dbReference type="STRING" id="1212765.MHLP_04460"/>
<feature type="compositionally biased region" description="Acidic residues" evidence="1">
    <location>
        <begin position="107"/>
        <end position="132"/>
    </location>
</feature>
<dbReference type="PATRIC" id="fig|1212765.3.peg.1014"/>
<feature type="transmembrane region" description="Helical" evidence="2">
    <location>
        <begin position="6"/>
        <end position="25"/>
    </location>
</feature>
<dbReference type="KEGG" id="mhl:MHLP_04460"/>
<evidence type="ECO:0000313" key="3">
    <source>
        <dbReference type="EMBL" id="AFO52472.1"/>
    </source>
</evidence>
<evidence type="ECO:0008006" key="5">
    <source>
        <dbReference type="Google" id="ProtNLM"/>
    </source>
</evidence>
<dbReference type="AlphaFoldDB" id="I7C7G2"/>
<feature type="transmembrane region" description="Helical" evidence="2">
    <location>
        <begin position="46"/>
        <end position="65"/>
    </location>
</feature>
<keyword evidence="4" id="KW-1185">Reference proteome</keyword>
<keyword evidence="2" id="KW-1133">Transmembrane helix</keyword>
<dbReference type="HOGENOM" id="CLU_1914743_0_0_14"/>
<organism evidence="3 4">
    <name type="scientific">Mycoplasma haematolamae (strain Purdue)</name>
    <dbReference type="NCBI Taxonomy" id="1212765"/>
    <lineage>
        <taxon>Bacteria</taxon>
        <taxon>Bacillati</taxon>
        <taxon>Mycoplasmatota</taxon>
        <taxon>Mollicutes</taxon>
        <taxon>Mycoplasmataceae</taxon>
        <taxon>Mycoplasma</taxon>
    </lineage>
</organism>